<accession>A0A9P0PYL1</accession>
<keyword evidence="2" id="KW-1185">Reference proteome</keyword>
<protein>
    <submittedName>
        <fullName evidence="1">Uncharacterized protein</fullName>
    </submittedName>
</protein>
<gene>
    <name evidence="1" type="ORF">ACAOBT_LOCUS26593</name>
</gene>
<sequence length="57" mass="6317">MTSVHLSGPKNPCFSNHHYVLSIRYFCCSTNSLPEVVGLDEEPKNTVTSAHVSMTSY</sequence>
<proteinExistence type="predicted"/>
<dbReference type="EMBL" id="CAKOFQ010007480">
    <property type="protein sequence ID" value="CAH2002089.1"/>
    <property type="molecule type" value="Genomic_DNA"/>
</dbReference>
<evidence type="ECO:0000313" key="2">
    <source>
        <dbReference type="Proteomes" id="UP001152888"/>
    </source>
</evidence>
<name>A0A9P0PYL1_ACAOB</name>
<dbReference type="Proteomes" id="UP001152888">
    <property type="component" value="Unassembled WGS sequence"/>
</dbReference>
<comment type="caution">
    <text evidence="1">The sequence shown here is derived from an EMBL/GenBank/DDBJ whole genome shotgun (WGS) entry which is preliminary data.</text>
</comment>
<evidence type="ECO:0000313" key="1">
    <source>
        <dbReference type="EMBL" id="CAH2002089.1"/>
    </source>
</evidence>
<dbReference type="AlphaFoldDB" id="A0A9P0PYL1"/>
<organism evidence="1 2">
    <name type="scientific">Acanthoscelides obtectus</name>
    <name type="common">Bean weevil</name>
    <name type="synonym">Bruchus obtectus</name>
    <dbReference type="NCBI Taxonomy" id="200917"/>
    <lineage>
        <taxon>Eukaryota</taxon>
        <taxon>Metazoa</taxon>
        <taxon>Ecdysozoa</taxon>
        <taxon>Arthropoda</taxon>
        <taxon>Hexapoda</taxon>
        <taxon>Insecta</taxon>
        <taxon>Pterygota</taxon>
        <taxon>Neoptera</taxon>
        <taxon>Endopterygota</taxon>
        <taxon>Coleoptera</taxon>
        <taxon>Polyphaga</taxon>
        <taxon>Cucujiformia</taxon>
        <taxon>Chrysomeloidea</taxon>
        <taxon>Chrysomelidae</taxon>
        <taxon>Bruchinae</taxon>
        <taxon>Bruchini</taxon>
        <taxon>Acanthoscelides</taxon>
    </lineage>
</organism>
<reference evidence="1" key="1">
    <citation type="submission" date="2022-03" db="EMBL/GenBank/DDBJ databases">
        <authorList>
            <person name="Sayadi A."/>
        </authorList>
    </citation>
    <scope>NUCLEOTIDE SEQUENCE</scope>
</reference>